<protein>
    <submittedName>
        <fullName evidence="2">Uncharacterized protein</fullName>
    </submittedName>
</protein>
<dbReference type="EMBL" id="ACYT02000064">
    <property type="protein sequence ID" value="EFF79383.1"/>
    <property type="molecule type" value="Genomic_DNA"/>
</dbReference>
<evidence type="ECO:0000313" key="3">
    <source>
        <dbReference type="Proteomes" id="UP000003150"/>
    </source>
</evidence>
<proteinExistence type="predicted"/>
<organism evidence="2 3">
    <name type="scientific">Schaalia odontolytica F0309</name>
    <dbReference type="NCBI Taxonomy" id="649742"/>
    <lineage>
        <taxon>Bacteria</taxon>
        <taxon>Bacillati</taxon>
        <taxon>Actinomycetota</taxon>
        <taxon>Actinomycetes</taxon>
        <taxon>Actinomycetales</taxon>
        <taxon>Actinomycetaceae</taxon>
        <taxon>Schaalia</taxon>
    </lineage>
</organism>
<evidence type="ECO:0000313" key="2">
    <source>
        <dbReference type="EMBL" id="EFF79383.1"/>
    </source>
</evidence>
<feature type="compositionally biased region" description="Basic and acidic residues" evidence="1">
    <location>
        <begin position="33"/>
        <end position="42"/>
    </location>
</feature>
<dbReference type="Proteomes" id="UP000003150">
    <property type="component" value="Unassembled WGS sequence"/>
</dbReference>
<reference evidence="2 3" key="1">
    <citation type="submission" date="2009-10" db="EMBL/GenBank/DDBJ databases">
        <authorList>
            <person name="Weinstock G."/>
            <person name="Sodergren E."/>
            <person name="Clifton S."/>
            <person name="Fulton L."/>
            <person name="Fulton B."/>
            <person name="Courtney L."/>
            <person name="Fronick C."/>
            <person name="Harrison M."/>
            <person name="Strong C."/>
            <person name="Farmer C."/>
            <person name="Delahaunty K."/>
            <person name="Markovic C."/>
            <person name="Hall O."/>
            <person name="Minx P."/>
            <person name="Tomlinson C."/>
            <person name="Mitreva M."/>
            <person name="Nelson J."/>
            <person name="Hou S."/>
            <person name="Wollam A."/>
            <person name="Pepin K.H."/>
            <person name="Johnson M."/>
            <person name="Bhonagiri V."/>
            <person name="Nash W.E."/>
            <person name="Warren W."/>
            <person name="Chinwalla A."/>
            <person name="Mardis E.R."/>
            <person name="Wilson R.K."/>
        </authorList>
    </citation>
    <scope>NUCLEOTIDE SEQUENCE [LARGE SCALE GENOMIC DNA]</scope>
    <source>
        <strain evidence="2 3">F0309</strain>
    </source>
</reference>
<comment type="caution">
    <text evidence="2">The sequence shown here is derived from an EMBL/GenBank/DDBJ whole genome shotgun (WGS) entry which is preliminary data.</text>
</comment>
<dbReference type="HOGENOM" id="CLU_3075894_0_0_11"/>
<accession>D4U0D4</accession>
<evidence type="ECO:0000256" key="1">
    <source>
        <dbReference type="SAM" id="MobiDB-lite"/>
    </source>
</evidence>
<sequence>MGKRAYPYFFPGDEAGAAPALTWPFSPSQPRPRTRENKEKSTPWDGATHKGT</sequence>
<feature type="region of interest" description="Disordered" evidence="1">
    <location>
        <begin position="13"/>
        <end position="52"/>
    </location>
</feature>
<gene>
    <name evidence="2" type="ORF">HMPREF0970_01676</name>
</gene>
<name>D4U0D4_9ACTO</name>
<dbReference type="AlphaFoldDB" id="D4U0D4"/>